<dbReference type="RefSeq" id="WP_202835956.1">
    <property type="nucleotide sequence ID" value="NZ_JAETWB010000090.1"/>
</dbReference>
<keyword evidence="1" id="KW-0805">Transcription regulation</keyword>
<proteinExistence type="predicted"/>
<comment type="caution">
    <text evidence="5">The sequence shown here is derived from an EMBL/GenBank/DDBJ whole genome shotgun (WGS) entry which is preliminary data.</text>
</comment>
<keyword evidence="3" id="KW-0804">Transcription</keyword>
<dbReference type="PANTHER" id="PTHR46796:SF6">
    <property type="entry name" value="ARAC SUBFAMILY"/>
    <property type="match status" value="1"/>
</dbReference>
<dbReference type="PROSITE" id="PS01124">
    <property type="entry name" value="HTH_ARAC_FAMILY_2"/>
    <property type="match status" value="1"/>
</dbReference>
<dbReference type="SUPFAM" id="SSF46689">
    <property type="entry name" value="Homeodomain-like"/>
    <property type="match status" value="2"/>
</dbReference>
<dbReference type="SMART" id="SM00342">
    <property type="entry name" value="HTH_ARAC"/>
    <property type="match status" value="1"/>
</dbReference>
<dbReference type="InterPro" id="IPR020449">
    <property type="entry name" value="Tscrpt_reg_AraC-type_HTH"/>
</dbReference>
<evidence type="ECO:0000313" key="6">
    <source>
        <dbReference type="Proteomes" id="UP000660885"/>
    </source>
</evidence>
<dbReference type="InterPro" id="IPR018060">
    <property type="entry name" value="HTH_AraC"/>
</dbReference>
<evidence type="ECO:0000256" key="2">
    <source>
        <dbReference type="ARBA" id="ARBA00023125"/>
    </source>
</evidence>
<evidence type="ECO:0000313" key="5">
    <source>
        <dbReference type="EMBL" id="MBL6082624.1"/>
    </source>
</evidence>
<dbReference type="Pfam" id="PF12833">
    <property type="entry name" value="HTH_18"/>
    <property type="match status" value="1"/>
</dbReference>
<evidence type="ECO:0000256" key="3">
    <source>
        <dbReference type="ARBA" id="ARBA00023163"/>
    </source>
</evidence>
<evidence type="ECO:0000256" key="1">
    <source>
        <dbReference type="ARBA" id="ARBA00023015"/>
    </source>
</evidence>
<dbReference type="Proteomes" id="UP000660885">
    <property type="component" value="Unassembled WGS sequence"/>
</dbReference>
<dbReference type="Gene3D" id="1.10.10.60">
    <property type="entry name" value="Homeodomain-like"/>
    <property type="match status" value="1"/>
</dbReference>
<sequence>MQMNHRPSDHDASMAAHTQAQIALANCSKGRWQSVLLRRYTAPAVVEELILPASDNQVIVLVTGGYCDIESSSGGRCSGAHYRTGSLGMTAPGHETALRWRGEASHETLHLHLPAATLRRVAADLSGLDAARLETLNSLAYCDPLIAQVMLSLSDALLAGAPNLYAEAACELLAAHLLLRHAGMKPAPQQPPADRRLLRLEDFMRAHLSRPLTLAELAREAGMSPFHLLRAFRRVHGETPVRRLAQIRMEAAQRHLEAGQEPVSVIAFLCGYDNPSHFATAFRRIVGVSPTAYRAGRR</sequence>
<organism evidence="5 6">
    <name type="scientific">Belnapia arida</name>
    <dbReference type="NCBI Taxonomy" id="2804533"/>
    <lineage>
        <taxon>Bacteria</taxon>
        <taxon>Pseudomonadati</taxon>
        <taxon>Pseudomonadota</taxon>
        <taxon>Alphaproteobacteria</taxon>
        <taxon>Acetobacterales</taxon>
        <taxon>Roseomonadaceae</taxon>
        <taxon>Belnapia</taxon>
    </lineage>
</organism>
<keyword evidence="6" id="KW-1185">Reference proteome</keyword>
<reference evidence="5 6" key="1">
    <citation type="submission" date="2021-01" db="EMBL/GenBank/DDBJ databases">
        <title>Belnapia mucosa sp. nov. and Belnapia arida sp. nov., isolated from the Tabernas Desert (Almeria, Spain).</title>
        <authorList>
            <person name="Molina-Menor E."/>
            <person name="Vidal-Verdu A."/>
            <person name="Calonge A."/>
            <person name="Satari L."/>
            <person name="Pereto J."/>
            <person name="Porcar M."/>
        </authorList>
    </citation>
    <scope>NUCLEOTIDE SEQUENCE [LARGE SCALE GENOMIC DNA]</scope>
    <source>
        <strain evidence="5 6">T18</strain>
    </source>
</reference>
<dbReference type="PRINTS" id="PR00032">
    <property type="entry name" value="HTHARAC"/>
</dbReference>
<dbReference type="PROSITE" id="PS00041">
    <property type="entry name" value="HTH_ARAC_FAMILY_1"/>
    <property type="match status" value="1"/>
</dbReference>
<dbReference type="PANTHER" id="PTHR46796">
    <property type="entry name" value="HTH-TYPE TRANSCRIPTIONAL ACTIVATOR RHAS-RELATED"/>
    <property type="match status" value="1"/>
</dbReference>
<keyword evidence="2" id="KW-0238">DNA-binding</keyword>
<evidence type="ECO:0000259" key="4">
    <source>
        <dbReference type="PROSITE" id="PS01124"/>
    </source>
</evidence>
<feature type="domain" description="HTH araC/xylS-type" evidence="4">
    <location>
        <begin position="198"/>
        <end position="296"/>
    </location>
</feature>
<dbReference type="EMBL" id="JAETWB010000090">
    <property type="protein sequence ID" value="MBL6082624.1"/>
    <property type="molecule type" value="Genomic_DNA"/>
</dbReference>
<name>A0ABS1UD48_9PROT</name>
<dbReference type="InterPro" id="IPR009057">
    <property type="entry name" value="Homeodomain-like_sf"/>
</dbReference>
<dbReference type="InterPro" id="IPR050204">
    <property type="entry name" value="AraC_XylS_family_regulators"/>
</dbReference>
<gene>
    <name evidence="5" type="ORF">JMJ56_32180</name>
</gene>
<protein>
    <submittedName>
        <fullName evidence="5">Helix-turn-helix transcriptional regulator</fullName>
    </submittedName>
</protein>
<dbReference type="InterPro" id="IPR018062">
    <property type="entry name" value="HTH_AraC-typ_CS"/>
</dbReference>
<accession>A0ABS1UD48</accession>